<dbReference type="InterPro" id="IPR035965">
    <property type="entry name" value="PAS-like_dom_sf"/>
</dbReference>
<dbReference type="AlphaFoldDB" id="A0A1M6GFR3"/>
<dbReference type="GO" id="GO:0071555">
    <property type="term" value="P:cell wall organization"/>
    <property type="evidence" value="ECO:0007669"/>
    <property type="project" value="InterPro"/>
</dbReference>
<dbReference type="CDD" id="cd00082">
    <property type="entry name" value="HisKA"/>
    <property type="match status" value="1"/>
</dbReference>
<evidence type="ECO:0000256" key="8">
    <source>
        <dbReference type="ARBA" id="ARBA00023136"/>
    </source>
</evidence>
<keyword evidence="16" id="KW-1185">Reference proteome</keyword>
<dbReference type="RefSeq" id="WP_072907493.1">
    <property type="nucleotide sequence ID" value="NZ_FQZT01000004.1"/>
</dbReference>
<dbReference type="Proteomes" id="UP000184171">
    <property type="component" value="Unassembled WGS sequence"/>
</dbReference>
<dbReference type="InterPro" id="IPR011006">
    <property type="entry name" value="CheY-like_superfamily"/>
</dbReference>
<dbReference type="EC" id="2.7.13.3" evidence="3"/>
<dbReference type="InterPro" id="IPR036097">
    <property type="entry name" value="HisK_dim/P_sf"/>
</dbReference>
<evidence type="ECO:0000256" key="7">
    <source>
        <dbReference type="ARBA" id="ARBA00022989"/>
    </source>
</evidence>
<protein>
    <recommendedName>
        <fullName evidence="3">histidine kinase</fullName>
        <ecNumber evidence="3">2.7.13.3</ecNumber>
    </recommendedName>
</protein>
<evidence type="ECO:0000256" key="4">
    <source>
        <dbReference type="ARBA" id="ARBA00022475"/>
    </source>
</evidence>
<evidence type="ECO:0000259" key="11">
    <source>
        <dbReference type="PROSITE" id="PS50109"/>
    </source>
</evidence>
<dbReference type="Gene3D" id="1.10.287.130">
    <property type="match status" value="1"/>
</dbReference>
<dbReference type="Pfam" id="PF02518">
    <property type="entry name" value="HATPase_c"/>
    <property type="match status" value="1"/>
</dbReference>
<dbReference type="SMART" id="SM00448">
    <property type="entry name" value="REC"/>
    <property type="match status" value="1"/>
</dbReference>
<keyword evidence="6 10" id="KW-0812">Transmembrane</keyword>
<dbReference type="InterPro" id="IPR000700">
    <property type="entry name" value="PAS-assoc_C"/>
</dbReference>
<dbReference type="SUPFAM" id="SSF55874">
    <property type="entry name" value="ATPase domain of HSP90 chaperone/DNA topoisomerase II/histidine kinase"/>
    <property type="match status" value="1"/>
</dbReference>
<dbReference type="Pfam" id="PF07694">
    <property type="entry name" value="5TM-5TMR_LYT"/>
    <property type="match status" value="1"/>
</dbReference>
<feature type="domain" description="Histidine kinase" evidence="11">
    <location>
        <begin position="466"/>
        <end position="691"/>
    </location>
</feature>
<dbReference type="InterPro" id="IPR036890">
    <property type="entry name" value="HATPase_C_sf"/>
</dbReference>
<dbReference type="PANTHER" id="PTHR43065">
    <property type="entry name" value="SENSOR HISTIDINE KINASE"/>
    <property type="match status" value="1"/>
</dbReference>
<dbReference type="SMART" id="SM00086">
    <property type="entry name" value="PAC"/>
    <property type="match status" value="1"/>
</dbReference>
<feature type="transmembrane region" description="Helical" evidence="10">
    <location>
        <begin position="99"/>
        <end position="119"/>
    </location>
</feature>
<keyword evidence="8 10" id="KW-0472">Membrane</keyword>
<feature type="transmembrane region" description="Helical" evidence="10">
    <location>
        <begin position="68"/>
        <end position="93"/>
    </location>
</feature>
<dbReference type="SMART" id="SM00091">
    <property type="entry name" value="PAS"/>
    <property type="match status" value="2"/>
</dbReference>
<dbReference type="PROSITE" id="PS50109">
    <property type="entry name" value="HIS_KIN"/>
    <property type="match status" value="1"/>
</dbReference>
<evidence type="ECO:0000259" key="14">
    <source>
        <dbReference type="PROSITE" id="PS50113"/>
    </source>
</evidence>
<feature type="domain" description="Response regulatory" evidence="12">
    <location>
        <begin position="711"/>
        <end position="827"/>
    </location>
</feature>
<feature type="modified residue" description="4-aspartylphosphate" evidence="9">
    <location>
        <position position="762"/>
    </location>
</feature>
<dbReference type="GO" id="GO:0000155">
    <property type="term" value="F:phosphorelay sensor kinase activity"/>
    <property type="evidence" value="ECO:0007669"/>
    <property type="project" value="InterPro"/>
</dbReference>
<dbReference type="SUPFAM" id="SSF55785">
    <property type="entry name" value="PYP-like sensor domain (PAS domain)"/>
    <property type="match status" value="1"/>
</dbReference>
<dbReference type="EMBL" id="FQZT01000004">
    <property type="protein sequence ID" value="SHJ08790.1"/>
    <property type="molecule type" value="Genomic_DNA"/>
</dbReference>
<dbReference type="GO" id="GO:0005886">
    <property type="term" value="C:plasma membrane"/>
    <property type="evidence" value="ECO:0007669"/>
    <property type="project" value="UniProtKB-SubCell"/>
</dbReference>
<dbReference type="InterPro" id="IPR001789">
    <property type="entry name" value="Sig_transdc_resp-reg_receiver"/>
</dbReference>
<accession>A0A1M6GFR3</accession>
<evidence type="ECO:0000256" key="1">
    <source>
        <dbReference type="ARBA" id="ARBA00000085"/>
    </source>
</evidence>
<dbReference type="CDD" id="cd00156">
    <property type="entry name" value="REC"/>
    <property type="match status" value="1"/>
</dbReference>
<dbReference type="STRING" id="1122189.SAMN02745165_01535"/>
<feature type="transmembrane region" description="Helical" evidence="10">
    <location>
        <begin position="36"/>
        <end position="56"/>
    </location>
</feature>
<keyword evidence="5 9" id="KW-0597">Phosphoprotein</keyword>
<evidence type="ECO:0000256" key="9">
    <source>
        <dbReference type="PROSITE-ProRule" id="PRU00169"/>
    </source>
</evidence>
<dbReference type="PROSITE" id="PS50113">
    <property type="entry name" value="PAC"/>
    <property type="match status" value="1"/>
</dbReference>
<dbReference type="SUPFAM" id="SSF52172">
    <property type="entry name" value="CheY-like"/>
    <property type="match status" value="1"/>
</dbReference>
<feature type="transmembrane region" description="Helical" evidence="10">
    <location>
        <begin position="165"/>
        <end position="186"/>
    </location>
</feature>
<dbReference type="PRINTS" id="PR00344">
    <property type="entry name" value="BCTRLSENSOR"/>
</dbReference>
<dbReference type="PROSITE" id="PS50110">
    <property type="entry name" value="RESPONSE_REGULATORY"/>
    <property type="match status" value="1"/>
</dbReference>
<feature type="transmembrane region" description="Helical" evidence="10">
    <location>
        <begin position="135"/>
        <end position="153"/>
    </location>
</feature>
<dbReference type="NCBIfam" id="TIGR00229">
    <property type="entry name" value="sensory_box"/>
    <property type="match status" value="1"/>
</dbReference>
<evidence type="ECO:0000256" key="3">
    <source>
        <dbReference type="ARBA" id="ARBA00012438"/>
    </source>
</evidence>
<evidence type="ECO:0000313" key="15">
    <source>
        <dbReference type="EMBL" id="SHJ08790.1"/>
    </source>
</evidence>
<dbReference type="Pfam" id="PF13426">
    <property type="entry name" value="PAS_9"/>
    <property type="match status" value="1"/>
</dbReference>
<organism evidence="15 16">
    <name type="scientific">Malonomonas rubra DSM 5091</name>
    <dbReference type="NCBI Taxonomy" id="1122189"/>
    <lineage>
        <taxon>Bacteria</taxon>
        <taxon>Pseudomonadati</taxon>
        <taxon>Thermodesulfobacteriota</taxon>
        <taxon>Desulfuromonadia</taxon>
        <taxon>Desulfuromonadales</taxon>
        <taxon>Geopsychrobacteraceae</taxon>
        <taxon>Malonomonas</taxon>
    </lineage>
</organism>
<gene>
    <name evidence="15" type="ORF">SAMN02745165_01535</name>
</gene>
<dbReference type="InterPro" id="IPR005467">
    <property type="entry name" value="His_kinase_dom"/>
</dbReference>
<feature type="domain" description="PAC" evidence="14">
    <location>
        <begin position="277"/>
        <end position="329"/>
    </location>
</feature>
<dbReference type="InterPro" id="IPR000014">
    <property type="entry name" value="PAS"/>
</dbReference>
<dbReference type="SMART" id="SM00388">
    <property type="entry name" value="HisKA"/>
    <property type="match status" value="1"/>
</dbReference>
<dbReference type="Pfam" id="PF00072">
    <property type="entry name" value="Response_reg"/>
    <property type="match status" value="1"/>
</dbReference>
<evidence type="ECO:0000256" key="2">
    <source>
        <dbReference type="ARBA" id="ARBA00004651"/>
    </source>
</evidence>
<dbReference type="OrthoDB" id="9806821at2"/>
<evidence type="ECO:0000256" key="6">
    <source>
        <dbReference type="ARBA" id="ARBA00022692"/>
    </source>
</evidence>
<dbReference type="PANTHER" id="PTHR43065:SF42">
    <property type="entry name" value="TWO-COMPONENT SENSOR PPRA"/>
    <property type="match status" value="1"/>
</dbReference>
<dbReference type="Gene3D" id="3.30.450.20">
    <property type="entry name" value="PAS domain"/>
    <property type="match status" value="1"/>
</dbReference>
<feature type="transmembrane region" description="Helical" evidence="10">
    <location>
        <begin position="7"/>
        <end position="24"/>
    </location>
</feature>
<keyword evidence="4" id="KW-1003">Cell membrane</keyword>
<dbReference type="Gene3D" id="3.40.50.2300">
    <property type="match status" value="1"/>
</dbReference>
<proteinExistence type="predicted"/>
<evidence type="ECO:0000259" key="12">
    <source>
        <dbReference type="PROSITE" id="PS50110"/>
    </source>
</evidence>
<keyword evidence="7 10" id="KW-1133">Transmembrane helix</keyword>
<feature type="domain" description="PAS" evidence="13">
    <location>
        <begin position="203"/>
        <end position="245"/>
    </location>
</feature>
<dbReference type="InterPro" id="IPR003594">
    <property type="entry name" value="HATPase_dom"/>
</dbReference>
<evidence type="ECO:0000256" key="5">
    <source>
        <dbReference type="ARBA" id="ARBA00022553"/>
    </source>
</evidence>
<dbReference type="InterPro" id="IPR004358">
    <property type="entry name" value="Sig_transdc_His_kin-like_C"/>
</dbReference>
<comment type="catalytic activity">
    <reaction evidence="1">
        <text>ATP + protein L-histidine = ADP + protein N-phospho-L-histidine.</text>
        <dbReference type="EC" id="2.7.13.3"/>
    </reaction>
</comment>
<dbReference type="InterPro" id="IPR003661">
    <property type="entry name" value="HisK_dim/P_dom"/>
</dbReference>
<dbReference type="InterPro" id="IPR001610">
    <property type="entry name" value="PAC"/>
</dbReference>
<dbReference type="InterPro" id="IPR011620">
    <property type="entry name" value="Sig_transdc_His_kinase_LytS_TM"/>
</dbReference>
<evidence type="ECO:0000256" key="10">
    <source>
        <dbReference type="SAM" id="Phobius"/>
    </source>
</evidence>
<evidence type="ECO:0000259" key="13">
    <source>
        <dbReference type="PROSITE" id="PS50112"/>
    </source>
</evidence>
<name>A0A1M6GFR3_MALRU</name>
<dbReference type="PROSITE" id="PS50112">
    <property type="entry name" value="PAS"/>
    <property type="match status" value="1"/>
</dbReference>
<dbReference type="CDD" id="cd00130">
    <property type="entry name" value="PAS"/>
    <property type="match status" value="1"/>
</dbReference>
<evidence type="ECO:0000313" key="16">
    <source>
        <dbReference type="Proteomes" id="UP000184171"/>
    </source>
</evidence>
<reference evidence="15 16" key="1">
    <citation type="submission" date="2016-11" db="EMBL/GenBank/DDBJ databases">
        <authorList>
            <person name="Jaros S."/>
            <person name="Januszkiewicz K."/>
            <person name="Wedrychowicz H."/>
        </authorList>
    </citation>
    <scope>NUCLEOTIDE SEQUENCE [LARGE SCALE GENOMIC DNA]</scope>
    <source>
        <strain evidence="15 16">DSM 5091</strain>
    </source>
</reference>
<comment type="subcellular location">
    <subcellularLocation>
        <location evidence="2">Cell membrane</location>
        <topology evidence="2">Multi-pass membrane protein</topology>
    </subcellularLocation>
</comment>
<dbReference type="SMART" id="SM00387">
    <property type="entry name" value="HATPase_c"/>
    <property type="match status" value="1"/>
</dbReference>
<sequence>MNFLIELINNVALLITLGLLYDISSRRETENQLSPMPLVFGLGIGLISIVLMSTPAKFSPGIIFDTRTILLCVTGLYFGPLTTVIAMLVAIAYRYHIGGIGTIAGAATIITSGTIGILWNRYRYREDKLYSLKELYLFGFTVHAVMLLCMFLLPAEVIQKTLKVLVIPAIFIYPLGTMLLGYLLGVRKKHFLTEKKLQLVSRREQELADIVRNAPVGIATGYPDGTLEICNANFSEMTGYSTAELETVRWNDMLTPGKWRALEEEELKRLNPQKRIVQYEKEFLCKDGKILPVEMTVSGGFDSNGKPTYYFAFAQDITTRKMAERKDKANQQQLITILNSIDANVYVADLESYEILFMNNNMIQDFGQDLTGEICWKVFRGESGPCPACKNDLLVDENGQPTDGSVWDNQNPITGKYYINHDRAIEWLDGQLVHLQISTDISHIKSMEEQLRQKYKMEAIGVMAGGMAHNFNNNLSVILGNLELAKMKLTGASEIDELLDHAKIAVLRSRDLIKQIMTYSRKEEKDKTALQLAVTIEEVMLLLKSTIPSSVYIQQKLSPASITQTIHANATQIQEILLNLCNNAVHAMDEQGTLTIGLDTVELDRRQIPANSLGQPGSYLHLWVQDTGCGIASDLLDKIFDPFFTTKALHEGTGMGLSTVQGIMRHLHGVTRVESQIGEGTTVHLYFPVTEQNEGKQVGTIDIEPFKGKESVLFVDDDEMIASMAQSALSGMGYQVTTLTDSHEALKLFTDDPGRFDLVITDQTMPEMTGRDLILQLKQVRSDIPTIICTGYSSKVDEAEAEKLGADIFLMKPMELPELLKTVRQVLDKK</sequence>
<dbReference type="SUPFAM" id="SSF47384">
    <property type="entry name" value="Homodimeric domain of signal transducing histidine kinase"/>
    <property type="match status" value="1"/>
</dbReference>
<dbReference type="Gene3D" id="3.30.565.10">
    <property type="entry name" value="Histidine kinase-like ATPase, C-terminal domain"/>
    <property type="match status" value="1"/>
</dbReference>